<evidence type="ECO:0000256" key="1">
    <source>
        <dbReference type="SAM" id="MobiDB-lite"/>
    </source>
</evidence>
<accession>G6EJN7</accession>
<reference evidence="2 3" key="1">
    <citation type="journal article" date="2012" name="J. Bacteriol.">
        <title>Genome sequence of benzo(a)pyrene-degrading bacterium Novosphingobium pentaromativorans US6-1.</title>
        <authorList>
            <person name="Luo Y.R."/>
            <person name="Kang S.G."/>
            <person name="Kim S.J."/>
            <person name="Kim M.R."/>
            <person name="Li N."/>
            <person name="Lee J.H."/>
            <person name="Kwon K.K."/>
        </authorList>
    </citation>
    <scope>NUCLEOTIDE SEQUENCE [LARGE SCALE GENOMIC DNA]</scope>
    <source>
        <strain evidence="2 3">US6-1</strain>
    </source>
</reference>
<comment type="caution">
    <text evidence="2">The sequence shown here is derived from an EMBL/GenBank/DDBJ whole genome shotgun (WGS) entry which is preliminary data.</text>
</comment>
<dbReference type="Proteomes" id="UP000004030">
    <property type="component" value="Unassembled WGS sequence"/>
</dbReference>
<gene>
    <name evidence="2" type="ORF">NSU_4558</name>
</gene>
<dbReference type="EMBL" id="AGFM01000078">
    <property type="protein sequence ID" value="EHJ58471.1"/>
    <property type="molecule type" value="Genomic_DNA"/>
</dbReference>
<sequence>MAASAARSRAALAATEGSPAATRDNASDRLRVCAAPIEGTDRTASAAPIASARRKRAGARATILENMTKRPHEQAWHRPRLK</sequence>
<protein>
    <submittedName>
        <fullName evidence="2">Uncharacterized protein</fullName>
    </submittedName>
</protein>
<organism evidence="2 3">
    <name type="scientific">Novosphingobium pentaromativorans US6-1</name>
    <dbReference type="NCBI Taxonomy" id="1088721"/>
    <lineage>
        <taxon>Bacteria</taxon>
        <taxon>Pseudomonadati</taxon>
        <taxon>Pseudomonadota</taxon>
        <taxon>Alphaproteobacteria</taxon>
        <taxon>Sphingomonadales</taxon>
        <taxon>Sphingomonadaceae</taxon>
        <taxon>Novosphingobium</taxon>
    </lineage>
</organism>
<proteinExistence type="predicted"/>
<feature type="compositionally biased region" description="Low complexity" evidence="1">
    <location>
        <begin position="1"/>
        <end position="14"/>
    </location>
</feature>
<dbReference type="PATRIC" id="fig|1088721.3.peg.4477"/>
<dbReference type="AlphaFoldDB" id="G6EJN7"/>
<keyword evidence="3" id="KW-1185">Reference proteome</keyword>
<evidence type="ECO:0000313" key="2">
    <source>
        <dbReference type="EMBL" id="EHJ58471.1"/>
    </source>
</evidence>
<evidence type="ECO:0000313" key="3">
    <source>
        <dbReference type="Proteomes" id="UP000004030"/>
    </source>
</evidence>
<name>G6EJN7_9SPHN</name>
<feature type="region of interest" description="Disordered" evidence="1">
    <location>
        <begin position="1"/>
        <end position="28"/>
    </location>
</feature>